<dbReference type="Proteomes" id="UP000581408">
    <property type="component" value="Unassembled WGS sequence"/>
</dbReference>
<name>A0A838CGX8_9CORY</name>
<dbReference type="Pfam" id="PF14470">
    <property type="entry name" value="bPH_3"/>
    <property type="match status" value="1"/>
</dbReference>
<dbReference type="InterPro" id="IPR018649">
    <property type="entry name" value="SHOCT"/>
</dbReference>
<organism evidence="3 4">
    <name type="scientific">Corynebacterium wankanglinii</name>
    <dbReference type="NCBI Taxonomy" id="2735136"/>
    <lineage>
        <taxon>Bacteria</taxon>
        <taxon>Bacillati</taxon>
        <taxon>Actinomycetota</taxon>
        <taxon>Actinomycetes</taxon>
        <taxon>Mycobacteriales</taxon>
        <taxon>Corynebacteriaceae</taxon>
        <taxon>Corynebacterium</taxon>
    </lineage>
</organism>
<gene>
    <name evidence="3" type="ORF">HMC16_00015</name>
</gene>
<feature type="domain" description="SHOCT" evidence="1">
    <location>
        <begin position="231"/>
        <end position="258"/>
    </location>
</feature>
<evidence type="ECO:0000313" key="3">
    <source>
        <dbReference type="EMBL" id="MBA1834132.1"/>
    </source>
</evidence>
<dbReference type="InterPro" id="IPR039519">
    <property type="entry name" value="YokE-like_PH"/>
</dbReference>
<protein>
    <recommendedName>
        <fullName evidence="5">SHOCT domain-containing protein</fullName>
    </recommendedName>
</protein>
<evidence type="ECO:0008006" key="5">
    <source>
        <dbReference type="Google" id="ProtNLM"/>
    </source>
</evidence>
<evidence type="ECO:0000259" key="1">
    <source>
        <dbReference type="Pfam" id="PF09851"/>
    </source>
</evidence>
<evidence type="ECO:0000259" key="2">
    <source>
        <dbReference type="Pfam" id="PF14470"/>
    </source>
</evidence>
<dbReference type="InterPro" id="IPR037063">
    <property type="entry name" value="PHb_sf"/>
</dbReference>
<dbReference type="Pfam" id="PF09851">
    <property type="entry name" value="SHOCT"/>
    <property type="match status" value="1"/>
</dbReference>
<reference evidence="3 4" key="1">
    <citation type="submission" date="2020-05" db="EMBL/GenBank/DDBJ databases">
        <title>Descriptions of Corynebacterium xxxx sp. nov., Corynebacterium yyyy sp. nov. and Corynebacterium zzzz sp. nov.</title>
        <authorList>
            <person name="Zhang G."/>
        </authorList>
    </citation>
    <scope>NUCLEOTIDE SEQUENCE [LARGE SCALE GENOMIC DNA]</scope>
    <source>
        <strain evidence="4">zg-915</strain>
    </source>
</reference>
<evidence type="ECO:0000313" key="4">
    <source>
        <dbReference type="Proteomes" id="UP000581408"/>
    </source>
</evidence>
<accession>A0A838CGX8</accession>
<sequence>MSQVVRQVSASDGEVLDAIAEFVGANFAKTDIERGPSSVIVRKKVLWQKQEALFEVSNGTLTASGNCQDSDKVVRQTLEGMTPLLDDHGWSAAAEKLGIRSMNKNGRARNKILSELMPGEEVIAATTGFLDKKPTVLAATNRRIIMIAKDIVGWEGATQTIPFDKISGVSEKSGFATGAIRITTSNDDITVDTIANDELKAFVSAVRRTMSAPADSPAPVQPAASSGGNAEELKNLAELHAAGVLTDEEFTAAKARLLDI</sequence>
<proteinExistence type="predicted"/>
<dbReference type="RefSeq" id="WP_181193741.1">
    <property type="nucleotide sequence ID" value="NZ_JABFEE010000001.1"/>
</dbReference>
<dbReference type="EMBL" id="JABFEE010000001">
    <property type="protein sequence ID" value="MBA1834132.1"/>
    <property type="molecule type" value="Genomic_DNA"/>
</dbReference>
<feature type="domain" description="YokE-like PH" evidence="2">
    <location>
        <begin position="116"/>
        <end position="207"/>
    </location>
</feature>
<comment type="caution">
    <text evidence="3">The sequence shown here is derived from an EMBL/GenBank/DDBJ whole genome shotgun (WGS) entry which is preliminary data.</text>
</comment>
<dbReference type="Gene3D" id="2.30.29.50">
    <property type="entry name" value="Bacterial Pleckstrin homology domain"/>
    <property type="match status" value="1"/>
</dbReference>
<dbReference type="AlphaFoldDB" id="A0A838CGX8"/>